<name>A0A0K9XDM9_9ACTN</name>
<keyword evidence="2" id="KW-0378">Hydrolase</keyword>
<feature type="domain" description="AB hydrolase-1" evidence="1">
    <location>
        <begin position="29"/>
        <end position="257"/>
    </location>
</feature>
<dbReference type="InterPro" id="IPR029058">
    <property type="entry name" value="AB_hydrolase_fold"/>
</dbReference>
<dbReference type="SUPFAM" id="SSF53474">
    <property type="entry name" value="alpha/beta-Hydrolases"/>
    <property type="match status" value="1"/>
</dbReference>
<dbReference type="PATRIC" id="fig|1678637.3.peg.4253"/>
<dbReference type="Gene3D" id="3.40.50.1820">
    <property type="entry name" value="alpha/beta hydrolase"/>
    <property type="match status" value="1"/>
</dbReference>
<dbReference type="Pfam" id="PF12697">
    <property type="entry name" value="Abhydrolase_6"/>
    <property type="match status" value="1"/>
</dbReference>
<dbReference type="STRING" id="1678637.AC230_19870"/>
<dbReference type="Proteomes" id="UP000037288">
    <property type="component" value="Unassembled WGS sequence"/>
</dbReference>
<keyword evidence="3" id="KW-1185">Reference proteome</keyword>
<dbReference type="RefSeq" id="WP_049717631.1">
    <property type="nucleotide sequence ID" value="NZ_LFXA01000013.1"/>
</dbReference>
<proteinExistence type="predicted"/>
<protein>
    <submittedName>
        <fullName evidence="2">Alpha/beta hydrolase</fullName>
    </submittedName>
</protein>
<evidence type="ECO:0000259" key="1">
    <source>
        <dbReference type="Pfam" id="PF12697"/>
    </source>
</evidence>
<comment type="caution">
    <text evidence="2">The sequence shown here is derived from an EMBL/GenBank/DDBJ whole genome shotgun (WGS) entry which is preliminary data.</text>
</comment>
<dbReference type="InterPro" id="IPR050266">
    <property type="entry name" value="AB_hydrolase_sf"/>
</dbReference>
<evidence type="ECO:0000313" key="2">
    <source>
        <dbReference type="EMBL" id="KNB50727.1"/>
    </source>
</evidence>
<dbReference type="GO" id="GO:0016020">
    <property type="term" value="C:membrane"/>
    <property type="evidence" value="ECO:0007669"/>
    <property type="project" value="TreeGrafter"/>
</dbReference>
<dbReference type="InterPro" id="IPR000073">
    <property type="entry name" value="AB_hydrolase_1"/>
</dbReference>
<evidence type="ECO:0000313" key="3">
    <source>
        <dbReference type="Proteomes" id="UP000037288"/>
    </source>
</evidence>
<dbReference type="PRINTS" id="PR00111">
    <property type="entry name" value="ABHYDROLASE"/>
</dbReference>
<gene>
    <name evidence="2" type="ORF">AC230_19870</name>
</gene>
<sequence>MTAKPQESFITLRGRRFAYRDFGGSGPAVLALHGHFGRGRAFAPLAAALAPRHRVVALDQRGHGLSDDGGELTPDAYVADAAAFLTALDLAPAAVVGHSMGGHVALLLARRHPGLVRSLVIVDTTVLNREPETRPVLDVSDWPRHAPTRQALAAAVEARVGPYAVHFLDSAAETDDGWSLLFDPAALTASQRAFAGDFSADWAASRQPALLLRGGDSFLLSSATARRMARERPGTRLREFPGCGHWLHEDDPDGFAREVGAFLDEGHG</sequence>
<dbReference type="GO" id="GO:0016787">
    <property type="term" value="F:hydrolase activity"/>
    <property type="evidence" value="ECO:0007669"/>
    <property type="project" value="UniProtKB-KW"/>
</dbReference>
<dbReference type="AlphaFoldDB" id="A0A0K9XDM9"/>
<accession>A0A0K9XDM9</accession>
<reference evidence="3" key="1">
    <citation type="submission" date="2015-07" db="EMBL/GenBank/DDBJ databases">
        <title>Draft genome sequence of Streptomyces sp. CMAA 1322, a bacterium isolated from Caatinga biome, from dry forest semiarid of Brazil.</title>
        <authorList>
            <person name="Santos S.N."/>
            <person name="Gacesa R."/>
            <person name="Taketani R.G."/>
            <person name="Long P.F."/>
            <person name="Melo I.S."/>
        </authorList>
    </citation>
    <scope>NUCLEOTIDE SEQUENCE [LARGE SCALE GENOMIC DNA]</scope>
    <source>
        <strain evidence="3">CMAA 1322</strain>
    </source>
</reference>
<dbReference type="PANTHER" id="PTHR43798">
    <property type="entry name" value="MONOACYLGLYCEROL LIPASE"/>
    <property type="match status" value="1"/>
</dbReference>
<organism evidence="2 3">
    <name type="scientific">Streptomyces caatingaensis</name>
    <dbReference type="NCBI Taxonomy" id="1678637"/>
    <lineage>
        <taxon>Bacteria</taxon>
        <taxon>Bacillati</taxon>
        <taxon>Actinomycetota</taxon>
        <taxon>Actinomycetes</taxon>
        <taxon>Kitasatosporales</taxon>
        <taxon>Streptomycetaceae</taxon>
        <taxon>Streptomyces</taxon>
    </lineage>
</organism>
<dbReference type="EMBL" id="LFXA01000013">
    <property type="protein sequence ID" value="KNB50727.1"/>
    <property type="molecule type" value="Genomic_DNA"/>
</dbReference>
<dbReference type="PANTHER" id="PTHR43798:SF33">
    <property type="entry name" value="HYDROLASE, PUTATIVE (AFU_ORTHOLOGUE AFUA_2G14860)-RELATED"/>
    <property type="match status" value="1"/>
</dbReference>
<dbReference type="OrthoDB" id="63519at2"/>